<feature type="repeat" description="PPR" evidence="2">
    <location>
        <begin position="164"/>
        <end position="194"/>
    </location>
</feature>
<dbReference type="PROSITE" id="PS51375">
    <property type="entry name" value="PPR"/>
    <property type="match status" value="4"/>
</dbReference>
<name>A0A7J7L108_9MAGN</name>
<proteinExistence type="predicted"/>
<evidence type="ECO:0000256" key="2">
    <source>
        <dbReference type="PROSITE-ProRule" id="PRU00708"/>
    </source>
</evidence>
<dbReference type="GO" id="GO:0009451">
    <property type="term" value="P:RNA modification"/>
    <property type="evidence" value="ECO:0007669"/>
    <property type="project" value="InterPro"/>
</dbReference>
<dbReference type="PANTHER" id="PTHR47926">
    <property type="entry name" value="PENTATRICOPEPTIDE REPEAT-CONTAINING PROTEIN"/>
    <property type="match status" value="1"/>
</dbReference>
<sequence length="704" mass="79594">MRAKSSNLKTLLKPIFKISNSSLPTAQTSQKKSLSYSPHPTIQPQFCKHPFPKSEVIENKLCIEKKLRDAVTILCQQNRLKKAIQILDLLDEATTHPSPAIYFALFQLCFQLRALEDGKRVYSHTKKTGFKLGLLISNRLINLYSKLDSLEDARTLFDEMSQRDSCSWNTIIGGYTKGGNLEEGLKLFNEMPEKDSFSWNTMISGYVRNDRPGEALELLRRMQKENFRCNGFTVSSALSASSALQCLRLGMEIHGHIMRTGLDSDTVVWSALSDMYAKCKSIEQARYIFDRTLDQDIVSWTTMIMRYFEGGRRKEGFELFSELLRSGMRPNDFTFSAVLNACSAQIVEYLGKQVHGYVTVVGFNSFSFVAGALIHMYSKCGNVASAEGIFKGITQPDLITWTAIISGYAQNGEAEKALKYFELLLKSGTKPDHVTFVAVLSACTHAGLVDKGLEYFESITTVHGLSYIVDHYSCVIDLLSRSARFQEAEKIIDSMPMKPNKYVWASLLGGCRVHGNLELAKRAAEALFEIEPDNAATYVTLANIYASAGMWGEEERVRKAMDERWVVKKPGSSWIGVKRQVHVFFVGDKSHPRVKEIYDYLDKLSIKMKEEGYIPKTNYVLHDVEEEQKEHNLSYHSEKLAISFGIVATPPGTLIKVFKNLRTCGDCHNAIKFISKIARREIIVRDSIRFHRFKDGSCSCGDFW</sequence>
<dbReference type="Pfam" id="PF13041">
    <property type="entry name" value="PPR_2"/>
    <property type="match status" value="3"/>
</dbReference>
<dbReference type="Pfam" id="PF14432">
    <property type="entry name" value="DYW_deaminase"/>
    <property type="match status" value="1"/>
</dbReference>
<evidence type="ECO:0000259" key="3">
    <source>
        <dbReference type="Pfam" id="PF14432"/>
    </source>
</evidence>
<dbReference type="InterPro" id="IPR046849">
    <property type="entry name" value="E2_motif"/>
</dbReference>
<keyword evidence="5" id="KW-1185">Reference proteome</keyword>
<feature type="repeat" description="PPR" evidence="2">
    <location>
        <begin position="397"/>
        <end position="431"/>
    </location>
</feature>
<dbReference type="GO" id="GO:0008270">
    <property type="term" value="F:zinc ion binding"/>
    <property type="evidence" value="ECO:0007669"/>
    <property type="project" value="InterPro"/>
</dbReference>
<gene>
    <name evidence="4" type="ORF">GIB67_042805</name>
</gene>
<organism evidence="4 5">
    <name type="scientific">Kingdonia uniflora</name>
    <dbReference type="NCBI Taxonomy" id="39325"/>
    <lineage>
        <taxon>Eukaryota</taxon>
        <taxon>Viridiplantae</taxon>
        <taxon>Streptophyta</taxon>
        <taxon>Embryophyta</taxon>
        <taxon>Tracheophyta</taxon>
        <taxon>Spermatophyta</taxon>
        <taxon>Magnoliopsida</taxon>
        <taxon>Ranunculales</taxon>
        <taxon>Circaeasteraceae</taxon>
        <taxon>Kingdonia</taxon>
    </lineage>
</organism>
<dbReference type="InterPro" id="IPR046848">
    <property type="entry name" value="E_motif"/>
</dbReference>
<dbReference type="InterPro" id="IPR011990">
    <property type="entry name" value="TPR-like_helical_dom_sf"/>
</dbReference>
<dbReference type="OrthoDB" id="185373at2759"/>
<dbReference type="InterPro" id="IPR032867">
    <property type="entry name" value="DYW_dom"/>
</dbReference>
<dbReference type="Pfam" id="PF20431">
    <property type="entry name" value="E_motif"/>
    <property type="match status" value="1"/>
</dbReference>
<dbReference type="FunFam" id="1.25.40.10:FF:000031">
    <property type="entry name" value="Pentatricopeptide repeat-containing protein mitochondrial"/>
    <property type="match status" value="1"/>
</dbReference>
<feature type="domain" description="DYW" evidence="3">
    <location>
        <begin position="612"/>
        <end position="704"/>
    </location>
</feature>
<dbReference type="SUPFAM" id="SSF48452">
    <property type="entry name" value="TPR-like"/>
    <property type="match status" value="1"/>
</dbReference>
<reference evidence="4 5" key="1">
    <citation type="journal article" date="2020" name="IScience">
        <title>Genome Sequencing of the Endangered Kingdonia uniflora (Circaeasteraceae, Ranunculales) Reveals Potential Mechanisms of Evolutionary Specialization.</title>
        <authorList>
            <person name="Sun Y."/>
            <person name="Deng T."/>
            <person name="Zhang A."/>
            <person name="Moore M.J."/>
            <person name="Landis J.B."/>
            <person name="Lin N."/>
            <person name="Zhang H."/>
            <person name="Zhang X."/>
            <person name="Huang J."/>
            <person name="Zhang X."/>
            <person name="Sun H."/>
            <person name="Wang H."/>
        </authorList>
    </citation>
    <scope>NUCLEOTIDE SEQUENCE [LARGE SCALE GENOMIC DNA]</scope>
    <source>
        <strain evidence="4">TB1705</strain>
        <tissue evidence="4">Leaf</tissue>
    </source>
</reference>
<dbReference type="FunFam" id="1.25.40.10:FF:000353">
    <property type="entry name" value="Pentatricopeptide repeat-containing protein At4g39530"/>
    <property type="match status" value="1"/>
</dbReference>
<dbReference type="InterPro" id="IPR046960">
    <property type="entry name" value="PPR_At4g14850-like_plant"/>
</dbReference>
<accession>A0A7J7L108</accession>
<keyword evidence="1" id="KW-0677">Repeat</keyword>
<dbReference type="Proteomes" id="UP000541444">
    <property type="component" value="Unassembled WGS sequence"/>
</dbReference>
<dbReference type="FunFam" id="1.25.40.10:FF:000442">
    <property type="entry name" value="Pentatricopeptide repeat-containing protein At3g49710"/>
    <property type="match status" value="1"/>
</dbReference>
<dbReference type="GO" id="GO:0003723">
    <property type="term" value="F:RNA binding"/>
    <property type="evidence" value="ECO:0007669"/>
    <property type="project" value="InterPro"/>
</dbReference>
<dbReference type="InterPro" id="IPR002885">
    <property type="entry name" value="PPR_rpt"/>
</dbReference>
<dbReference type="Gene3D" id="1.25.40.10">
    <property type="entry name" value="Tetratricopeptide repeat domain"/>
    <property type="match status" value="5"/>
</dbReference>
<dbReference type="PANTHER" id="PTHR47926:SF414">
    <property type="entry name" value="PENTATRICOPEPTIDE REPEAT-CONTAINING PROTEIN DOT4, CHLOROPLASTIC-LIKE"/>
    <property type="match status" value="1"/>
</dbReference>
<evidence type="ECO:0000313" key="5">
    <source>
        <dbReference type="Proteomes" id="UP000541444"/>
    </source>
</evidence>
<dbReference type="Pfam" id="PF01535">
    <property type="entry name" value="PPR"/>
    <property type="match status" value="4"/>
</dbReference>
<comment type="caution">
    <text evidence="4">The sequence shown here is derived from an EMBL/GenBank/DDBJ whole genome shotgun (WGS) entry which is preliminary data.</text>
</comment>
<dbReference type="NCBIfam" id="TIGR00756">
    <property type="entry name" value="PPR"/>
    <property type="match status" value="5"/>
</dbReference>
<dbReference type="Pfam" id="PF20430">
    <property type="entry name" value="Eplus_motif"/>
    <property type="match status" value="1"/>
</dbReference>
<evidence type="ECO:0000313" key="4">
    <source>
        <dbReference type="EMBL" id="KAF6136320.1"/>
    </source>
</evidence>
<feature type="repeat" description="PPR" evidence="2">
    <location>
        <begin position="195"/>
        <end position="229"/>
    </location>
</feature>
<protein>
    <recommendedName>
        <fullName evidence="3">DYW domain-containing protein</fullName>
    </recommendedName>
</protein>
<feature type="repeat" description="PPR" evidence="2">
    <location>
        <begin position="296"/>
        <end position="330"/>
    </location>
</feature>
<dbReference type="FunFam" id="1.25.40.10:FF:000366">
    <property type="entry name" value="Pentatricopeptide (PPR) repeat-containing protein"/>
    <property type="match status" value="1"/>
</dbReference>
<dbReference type="EMBL" id="JACGCM010002752">
    <property type="protein sequence ID" value="KAF6136320.1"/>
    <property type="molecule type" value="Genomic_DNA"/>
</dbReference>
<evidence type="ECO:0000256" key="1">
    <source>
        <dbReference type="ARBA" id="ARBA00022737"/>
    </source>
</evidence>
<dbReference type="AlphaFoldDB" id="A0A7J7L108"/>